<name>A0A2R5GSR3_9STRA</name>
<feature type="region of interest" description="Disordered" evidence="1">
    <location>
        <begin position="17"/>
        <end position="43"/>
    </location>
</feature>
<dbReference type="Proteomes" id="UP000241890">
    <property type="component" value="Unassembled WGS sequence"/>
</dbReference>
<accession>A0A2R5GSR3</accession>
<keyword evidence="4" id="KW-1185">Reference proteome</keyword>
<reference evidence="3 4" key="1">
    <citation type="submission" date="2017-12" db="EMBL/GenBank/DDBJ databases">
        <title>Sequencing, de novo assembly and annotation of complete genome of a new Thraustochytrid species, strain FCC1311.</title>
        <authorList>
            <person name="Sedici K."/>
            <person name="Godart F."/>
            <person name="Aiese Cigliano R."/>
            <person name="Sanseverino W."/>
            <person name="Barakat M."/>
            <person name="Ortet P."/>
            <person name="Marechal E."/>
            <person name="Cagnac O."/>
            <person name="Amato A."/>
        </authorList>
    </citation>
    <scope>NUCLEOTIDE SEQUENCE [LARGE SCALE GENOMIC DNA]</scope>
</reference>
<dbReference type="AlphaFoldDB" id="A0A2R5GSR3"/>
<proteinExistence type="predicted"/>
<feature type="transmembrane region" description="Helical" evidence="2">
    <location>
        <begin position="52"/>
        <end position="70"/>
    </location>
</feature>
<gene>
    <name evidence="3" type="ORF">FCC1311_101252</name>
</gene>
<comment type="caution">
    <text evidence="3">The sequence shown here is derived from an EMBL/GenBank/DDBJ whole genome shotgun (WGS) entry which is preliminary data.</text>
</comment>
<organism evidence="3 4">
    <name type="scientific">Hondaea fermentalgiana</name>
    <dbReference type="NCBI Taxonomy" id="2315210"/>
    <lineage>
        <taxon>Eukaryota</taxon>
        <taxon>Sar</taxon>
        <taxon>Stramenopiles</taxon>
        <taxon>Bigyra</taxon>
        <taxon>Labyrinthulomycetes</taxon>
        <taxon>Thraustochytrida</taxon>
        <taxon>Thraustochytriidae</taxon>
        <taxon>Hondaea</taxon>
    </lineage>
</organism>
<evidence type="ECO:0000256" key="2">
    <source>
        <dbReference type="SAM" id="Phobius"/>
    </source>
</evidence>
<keyword evidence="2" id="KW-1133">Transmembrane helix</keyword>
<dbReference type="InParanoid" id="A0A2R5GSR3"/>
<sequence>MMRMAARSTARQAAAAARVAGRRALSTTEVKTAQPVHTPPVVRRGPSMSTRFTWFLFGVAGSLGLGYYQLSQDIDACTKSVEQSLAELRRDTLDSQKSLRKRLNELER</sequence>
<evidence type="ECO:0000256" key="1">
    <source>
        <dbReference type="SAM" id="MobiDB-lite"/>
    </source>
</evidence>
<evidence type="ECO:0000313" key="4">
    <source>
        <dbReference type="Proteomes" id="UP000241890"/>
    </source>
</evidence>
<keyword evidence="2" id="KW-0812">Transmembrane</keyword>
<protein>
    <submittedName>
        <fullName evidence="3">Uncharacterized protein</fullName>
    </submittedName>
</protein>
<dbReference type="EMBL" id="BEYU01000173">
    <property type="protein sequence ID" value="GBG33902.1"/>
    <property type="molecule type" value="Genomic_DNA"/>
</dbReference>
<keyword evidence="2" id="KW-0472">Membrane</keyword>
<evidence type="ECO:0000313" key="3">
    <source>
        <dbReference type="EMBL" id="GBG33902.1"/>
    </source>
</evidence>